<dbReference type="EMBL" id="ML994615">
    <property type="protein sequence ID" value="KAF2192598.1"/>
    <property type="molecule type" value="Genomic_DNA"/>
</dbReference>
<dbReference type="InterPro" id="IPR016181">
    <property type="entry name" value="Acyl_CoA_acyltransferase"/>
</dbReference>
<evidence type="ECO:0000313" key="2">
    <source>
        <dbReference type="EMBL" id="KAF2192598.1"/>
    </source>
</evidence>
<dbReference type="InterPro" id="IPR000182">
    <property type="entry name" value="GNAT_dom"/>
</dbReference>
<gene>
    <name evidence="2" type="ORF">K469DRAFT_717159</name>
</gene>
<dbReference type="Gene3D" id="3.40.630.30">
    <property type="match status" value="1"/>
</dbReference>
<dbReference type="SUPFAM" id="SSF55729">
    <property type="entry name" value="Acyl-CoA N-acyltransferases (Nat)"/>
    <property type="match status" value="1"/>
</dbReference>
<dbReference type="GO" id="GO:0006048">
    <property type="term" value="P:UDP-N-acetylglucosamine biosynthetic process"/>
    <property type="evidence" value="ECO:0007669"/>
    <property type="project" value="UniProtKB-UniPathway"/>
</dbReference>
<sequence>MGRLVGDVVLFLQLVDIAVHPDHQRKGLGKQIMKKLVDYVDANAPHAYVSQVADPLGQRLYPQFGFKGVKPGIGMYRYLRIQE</sequence>
<dbReference type="UniPathway" id="UPA00113">
    <property type="reaction ID" value="UER00529"/>
</dbReference>
<accession>A0A6A6EPH3</accession>
<proteinExistence type="predicted"/>
<dbReference type="AlphaFoldDB" id="A0A6A6EPH3"/>
<feature type="domain" description="N-acetyltransferase" evidence="1">
    <location>
        <begin position="1"/>
        <end position="83"/>
    </location>
</feature>
<dbReference type="GO" id="GO:0016747">
    <property type="term" value="F:acyltransferase activity, transferring groups other than amino-acyl groups"/>
    <property type="evidence" value="ECO:0007669"/>
    <property type="project" value="InterPro"/>
</dbReference>
<evidence type="ECO:0000259" key="1">
    <source>
        <dbReference type="PROSITE" id="PS51186"/>
    </source>
</evidence>
<protein>
    <recommendedName>
        <fullName evidence="1">N-acetyltransferase domain-containing protein</fullName>
    </recommendedName>
</protein>
<organism evidence="2 3">
    <name type="scientific">Zopfia rhizophila CBS 207.26</name>
    <dbReference type="NCBI Taxonomy" id="1314779"/>
    <lineage>
        <taxon>Eukaryota</taxon>
        <taxon>Fungi</taxon>
        <taxon>Dikarya</taxon>
        <taxon>Ascomycota</taxon>
        <taxon>Pezizomycotina</taxon>
        <taxon>Dothideomycetes</taxon>
        <taxon>Dothideomycetes incertae sedis</taxon>
        <taxon>Zopfiaceae</taxon>
        <taxon>Zopfia</taxon>
    </lineage>
</organism>
<name>A0A6A6EPH3_9PEZI</name>
<reference evidence="2" key="1">
    <citation type="journal article" date="2020" name="Stud. Mycol.">
        <title>101 Dothideomycetes genomes: a test case for predicting lifestyles and emergence of pathogens.</title>
        <authorList>
            <person name="Haridas S."/>
            <person name="Albert R."/>
            <person name="Binder M."/>
            <person name="Bloem J."/>
            <person name="Labutti K."/>
            <person name="Salamov A."/>
            <person name="Andreopoulos B."/>
            <person name="Baker S."/>
            <person name="Barry K."/>
            <person name="Bills G."/>
            <person name="Bluhm B."/>
            <person name="Cannon C."/>
            <person name="Castanera R."/>
            <person name="Culley D."/>
            <person name="Daum C."/>
            <person name="Ezra D."/>
            <person name="Gonzalez J."/>
            <person name="Henrissat B."/>
            <person name="Kuo A."/>
            <person name="Liang C."/>
            <person name="Lipzen A."/>
            <person name="Lutzoni F."/>
            <person name="Magnuson J."/>
            <person name="Mondo S."/>
            <person name="Nolan M."/>
            <person name="Ohm R."/>
            <person name="Pangilinan J."/>
            <person name="Park H.-J."/>
            <person name="Ramirez L."/>
            <person name="Alfaro M."/>
            <person name="Sun H."/>
            <person name="Tritt A."/>
            <person name="Yoshinaga Y."/>
            <person name="Zwiers L.-H."/>
            <person name="Turgeon B."/>
            <person name="Goodwin S."/>
            <person name="Spatafora J."/>
            <person name="Crous P."/>
            <person name="Grigoriev I."/>
        </authorList>
    </citation>
    <scope>NUCLEOTIDE SEQUENCE</scope>
    <source>
        <strain evidence="2">CBS 207.26</strain>
    </source>
</reference>
<dbReference type="OrthoDB" id="2744543at2759"/>
<dbReference type="Proteomes" id="UP000800200">
    <property type="component" value="Unassembled WGS sequence"/>
</dbReference>
<evidence type="ECO:0000313" key="3">
    <source>
        <dbReference type="Proteomes" id="UP000800200"/>
    </source>
</evidence>
<dbReference type="PROSITE" id="PS51186">
    <property type="entry name" value="GNAT"/>
    <property type="match status" value="1"/>
</dbReference>
<keyword evidence="3" id="KW-1185">Reference proteome</keyword>
<dbReference type="CDD" id="cd04301">
    <property type="entry name" value="NAT_SF"/>
    <property type="match status" value="1"/>
</dbReference>
<dbReference type="Pfam" id="PF13508">
    <property type="entry name" value="Acetyltransf_7"/>
    <property type="match status" value="1"/>
</dbReference>